<sequence length="115" mass="12883">MEIGYDKPKLEKYFDNYTEMQKKIGPPLTKCVKLRINQLGAATTFQEYLDIGLGKPHDLSGVDHGCYGISLTANYRLVVYPDADDLSSESLSNCKKVFIKGVIDYHGSHRSVLIP</sequence>
<dbReference type="AlphaFoldDB" id="A0A1W1ICW7"/>
<dbReference type="RefSeq" id="WP_086941713.1">
    <property type="nucleotide sequence ID" value="NZ_FONM01000003.1"/>
</dbReference>
<protein>
    <submittedName>
        <fullName evidence="1">Plasmid maintenance system killer</fullName>
    </submittedName>
</protein>
<dbReference type="OrthoDB" id="2003076at2"/>
<reference evidence="2" key="1">
    <citation type="submission" date="2016-04" db="EMBL/GenBank/DDBJ databases">
        <authorList>
            <person name="Strepis N."/>
        </authorList>
    </citation>
    <scope>NUCLEOTIDE SEQUENCE [LARGE SCALE GENOMIC DNA]</scope>
</reference>
<accession>A0A1W1ICW7</accession>
<dbReference type="InterPro" id="IPR035093">
    <property type="entry name" value="RelE/ParE_toxin_dom_sf"/>
</dbReference>
<name>A0A1W1ICW7_9LACT</name>
<dbReference type="Gene3D" id="3.30.2310.20">
    <property type="entry name" value="RelE-like"/>
    <property type="match status" value="1"/>
</dbReference>
<dbReference type="Proteomes" id="UP000195985">
    <property type="component" value="Unassembled WGS sequence"/>
</dbReference>
<proteinExistence type="predicted"/>
<dbReference type="EMBL" id="FWEY01000001">
    <property type="protein sequence ID" value="SLM50840.1"/>
    <property type="molecule type" value="Genomic_DNA"/>
</dbReference>
<organism evidence="1 2">
    <name type="scientific">Trichococcus pasteurii</name>
    <dbReference type="NCBI Taxonomy" id="43064"/>
    <lineage>
        <taxon>Bacteria</taxon>
        <taxon>Bacillati</taxon>
        <taxon>Bacillota</taxon>
        <taxon>Bacilli</taxon>
        <taxon>Lactobacillales</taxon>
        <taxon>Carnobacteriaceae</taxon>
        <taxon>Trichococcus</taxon>
    </lineage>
</organism>
<gene>
    <name evidence="1" type="ORF">TPAS_512</name>
</gene>
<evidence type="ECO:0000313" key="2">
    <source>
        <dbReference type="Proteomes" id="UP000195985"/>
    </source>
</evidence>
<evidence type="ECO:0000313" key="1">
    <source>
        <dbReference type="EMBL" id="SLM50840.1"/>
    </source>
</evidence>
<dbReference type="STRING" id="43064.SAMN04488086_10368"/>
<keyword evidence="2" id="KW-1185">Reference proteome</keyword>
<dbReference type="SUPFAM" id="SSF143011">
    <property type="entry name" value="RelE-like"/>
    <property type="match status" value="1"/>
</dbReference>